<sequence>MSEAPDHFSAASAVRPLGDGSYVAHLHPHWAIGDKPHGGYLLAVLARAAAERAGRAPLTISAHFLSAPRVGPVLIRTELLKSGRTVTALRAVLEQSGRTCVDATVALGDLPTDEPAWSDVPDMPVNPPSGALDLGTSEARKFFSLSRVCDVRLDPADAHFVHGGTGAPRLRLWVKPRAEQPDLFFGLTAGDITVPVTFNLGRRGWAPTVQLTALMRAEPANGWLRLVVNCAAVHGAWFDEDVTVVDSVGRLICQSRQLALSAG</sequence>
<dbReference type="InterPro" id="IPR049449">
    <property type="entry name" value="TesB_ACOT8-like_N"/>
</dbReference>
<evidence type="ECO:0000313" key="4">
    <source>
        <dbReference type="Proteomes" id="UP001564626"/>
    </source>
</evidence>
<dbReference type="Proteomes" id="UP001564626">
    <property type="component" value="Unassembled WGS sequence"/>
</dbReference>
<proteinExistence type="predicted"/>
<dbReference type="PANTHER" id="PTHR38110:SF1">
    <property type="entry name" value="THIOESTERASE DOMAIN-CONTAINING PROTEIN"/>
    <property type="match status" value="1"/>
</dbReference>
<dbReference type="PANTHER" id="PTHR38110">
    <property type="entry name" value="CHROMOSOME 23, WHOLE GENOME SHOTGUN SEQUENCE"/>
    <property type="match status" value="1"/>
</dbReference>
<protein>
    <submittedName>
        <fullName evidence="3">Thioesterase family protein</fullName>
    </submittedName>
</protein>
<dbReference type="Gene3D" id="2.40.160.210">
    <property type="entry name" value="Acyl-CoA thioesterase, double hotdog domain"/>
    <property type="match status" value="1"/>
</dbReference>
<feature type="domain" description="Acyl-CoA thioesterase-like C-terminal" evidence="2">
    <location>
        <begin position="138"/>
        <end position="260"/>
    </location>
</feature>
<comment type="caution">
    <text evidence="3">The sequence shown here is derived from an EMBL/GenBank/DDBJ whole genome shotgun (WGS) entry which is preliminary data.</text>
</comment>
<accession>A0ABV4CNX4</accession>
<evidence type="ECO:0000259" key="1">
    <source>
        <dbReference type="Pfam" id="PF13622"/>
    </source>
</evidence>
<dbReference type="EMBL" id="JBGEHV010000037">
    <property type="protein sequence ID" value="MEY8041501.1"/>
    <property type="molecule type" value="Genomic_DNA"/>
</dbReference>
<evidence type="ECO:0000259" key="2">
    <source>
        <dbReference type="Pfam" id="PF20789"/>
    </source>
</evidence>
<reference evidence="3 4" key="1">
    <citation type="submission" date="2024-08" db="EMBL/GenBank/DDBJ databases">
        <title>Genome mining of Saccharopolyspora cebuensis PGLac3 from Nigerian medicinal plant.</title>
        <authorList>
            <person name="Ezeobiora C.E."/>
            <person name="Igbokwe N.H."/>
            <person name="Amin D.H."/>
            <person name="Mendie U.E."/>
        </authorList>
    </citation>
    <scope>NUCLEOTIDE SEQUENCE [LARGE SCALE GENOMIC DNA]</scope>
    <source>
        <strain evidence="3 4">PGLac3</strain>
    </source>
</reference>
<dbReference type="RefSeq" id="WP_345357207.1">
    <property type="nucleotide sequence ID" value="NZ_BAABII010000003.1"/>
</dbReference>
<dbReference type="InterPro" id="IPR029069">
    <property type="entry name" value="HotDog_dom_sf"/>
</dbReference>
<dbReference type="Pfam" id="PF20789">
    <property type="entry name" value="4HBT_3C"/>
    <property type="match status" value="1"/>
</dbReference>
<dbReference type="SUPFAM" id="SSF54637">
    <property type="entry name" value="Thioesterase/thiol ester dehydrase-isomerase"/>
    <property type="match status" value="2"/>
</dbReference>
<dbReference type="InterPro" id="IPR049450">
    <property type="entry name" value="ACOT8-like_C"/>
</dbReference>
<evidence type="ECO:0000313" key="3">
    <source>
        <dbReference type="EMBL" id="MEY8041501.1"/>
    </source>
</evidence>
<feature type="domain" description="Acyl-CoA thioesterase-like N-terminal HotDog" evidence="1">
    <location>
        <begin position="27"/>
        <end position="106"/>
    </location>
</feature>
<dbReference type="InterPro" id="IPR052389">
    <property type="entry name" value="Sec_Metab_Biosynth-Assoc"/>
</dbReference>
<keyword evidence="4" id="KW-1185">Reference proteome</keyword>
<gene>
    <name evidence="3" type="ORF">AB8O55_19015</name>
</gene>
<dbReference type="Pfam" id="PF13622">
    <property type="entry name" value="4HBT_3"/>
    <property type="match status" value="1"/>
</dbReference>
<organism evidence="3 4">
    <name type="scientific">Saccharopolyspora cebuensis</name>
    <dbReference type="NCBI Taxonomy" id="418759"/>
    <lineage>
        <taxon>Bacteria</taxon>
        <taxon>Bacillati</taxon>
        <taxon>Actinomycetota</taxon>
        <taxon>Actinomycetes</taxon>
        <taxon>Pseudonocardiales</taxon>
        <taxon>Pseudonocardiaceae</taxon>
        <taxon>Saccharopolyspora</taxon>
    </lineage>
</organism>
<dbReference type="InterPro" id="IPR042171">
    <property type="entry name" value="Acyl-CoA_hotdog"/>
</dbReference>
<name>A0ABV4CNX4_9PSEU</name>